<comment type="caution">
    <text evidence="1">The sequence shown here is derived from an EMBL/GenBank/DDBJ whole genome shotgun (WGS) entry which is preliminary data.</text>
</comment>
<feature type="non-terminal residue" evidence="1">
    <location>
        <position position="1"/>
    </location>
</feature>
<evidence type="ECO:0000313" key="1">
    <source>
        <dbReference type="EMBL" id="PAA61896.1"/>
    </source>
</evidence>
<name>A0A267EKA0_9PLAT</name>
<dbReference type="AlphaFoldDB" id="A0A267EKA0"/>
<dbReference type="EMBL" id="NIVC01001988">
    <property type="protein sequence ID" value="PAA61896.1"/>
    <property type="molecule type" value="Genomic_DNA"/>
</dbReference>
<reference evidence="1 2" key="1">
    <citation type="submission" date="2017-06" db="EMBL/GenBank/DDBJ databases">
        <title>A platform for efficient transgenesis in Macrostomum lignano, a flatworm model organism for stem cell research.</title>
        <authorList>
            <person name="Berezikov E."/>
        </authorList>
    </citation>
    <scope>NUCLEOTIDE SEQUENCE [LARGE SCALE GENOMIC DNA]</scope>
    <source>
        <strain evidence="1">DV1</strain>
        <tissue evidence="1">Whole organism</tissue>
    </source>
</reference>
<evidence type="ECO:0000313" key="2">
    <source>
        <dbReference type="Proteomes" id="UP000215902"/>
    </source>
</evidence>
<proteinExistence type="predicted"/>
<organism evidence="1 2">
    <name type="scientific">Macrostomum lignano</name>
    <dbReference type="NCBI Taxonomy" id="282301"/>
    <lineage>
        <taxon>Eukaryota</taxon>
        <taxon>Metazoa</taxon>
        <taxon>Spiralia</taxon>
        <taxon>Lophotrochozoa</taxon>
        <taxon>Platyhelminthes</taxon>
        <taxon>Rhabditophora</taxon>
        <taxon>Macrostomorpha</taxon>
        <taxon>Macrostomida</taxon>
        <taxon>Macrostomidae</taxon>
        <taxon>Macrostomum</taxon>
    </lineage>
</organism>
<dbReference type="Proteomes" id="UP000215902">
    <property type="component" value="Unassembled WGS sequence"/>
</dbReference>
<keyword evidence="2" id="KW-1185">Reference proteome</keyword>
<accession>A0A267EKA0</accession>
<protein>
    <submittedName>
        <fullName evidence="1">Uncharacterized protein</fullName>
    </submittedName>
</protein>
<sequence>LGRNDDSPRLLRTMQRKKDLAVWMKMAATERSAEVKDEKNHVQSHVFLLDVAFVDPYAVDERNYNIEELFRHTETLTGGYKMSRCFYPYFVPEDTISGPVIVYPKNDVIIDRGIGSPHVHWLTEIYLVNIYKASLYYCIIPQEEDYGQLELGDEILVTPRFGQLLHYSEKRKFGGGAQESTMSDSLCEQIQIYLRYTRTCFMEDGPIFKLHIFFFTKCNAPSWLADPASDDVQLDMSNPLYQNALHKALDVVTVRIFIKDAEQQITAKNVMTYDDLDDTEDVFRPMKGEGGQLLCDPVGSQQAAAYMAPSDASSRVGSESQKTAQALSGTSTEVALVPATFHCG</sequence>
<gene>
    <name evidence="1" type="ORF">BOX15_Mlig031972g1</name>
</gene>